<dbReference type="AlphaFoldDB" id="A0A8D7ZYV5"/>
<sequence length="162" mass="17883">MYIPVLNQPSSLILNRHERQHPRDGQPRRVRAQFLLRRVQLRARGERVPHVVHHLAPQRPVARPPRQEDHAVLRQLPAGLAGRGQLLHPPQVRQGGAVPGVVPLPAAPLPGGLYLPGRQDDGHVAERHPAVGRPAADADDAPAARSGESRDVSRKMWHNRDG</sequence>
<organism evidence="2">
    <name type="scientific">Culex pipiens</name>
    <name type="common">House mosquito</name>
    <dbReference type="NCBI Taxonomy" id="7175"/>
    <lineage>
        <taxon>Eukaryota</taxon>
        <taxon>Metazoa</taxon>
        <taxon>Ecdysozoa</taxon>
        <taxon>Arthropoda</taxon>
        <taxon>Hexapoda</taxon>
        <taxon>Insecta</taxon>
        <taxon>Pterygota</taxon>
        <taxon>Neoptera</taxon>
        <taxon>Endopterygota</taxon>
        <taxon>Diptera</taxon>
        <taxon>Nematocera</taxon>
        <taxon>Culicoidea</taxon>
        <taxon>Culicidae</taxon>
        <taxon>Culicinae</taxon>
        <taxon>Culicini</taxon>
        <taxon>Culex</taxon>
        <taxon>Culex</taxon>
    </lineage>
</organism>
<evidence type="ECO:0000256" key="1">
    <source>
        <dbReference type="SAM" id="MobiDB-lite"/>
    </source>
</evidence>
<feature type="region of interest" description="Disordered" evidence="1">
    <location>
        <begin position="112"/>
        <end position="162"/>
    </location>
</feature>
<evidence type="ECO:0000313" key="2">
    <source>
        <dbReference type="EMBL" id="CAG6447143.1"/>
    </source>
</evidence>
<protein>
    <submittedName>
        <fullName evidence="2">(northern house mosquito) hypothetical protein</fullName>
    </submittedName>
</protein>
<feature type="compositionally biased region" description="Basic and acidic residues" evidence="1">
    <location>
        <begin position="147"/>
        <end position="162"/>
    </location>
</feature>
<reference evidence="2" key="1">
    <citation type="submission" date="2021-05" db="EMBL/GenBank/DDBJ databases">
        <authorList>
            <person name="Alioto T."/>
            <person name="Alioto T."/>
            <person name="Gomez Garrido J."/>
        </authorList>
    </citation>
    <scope>NUCLEOTIDE SEQUENCE</scope>
</reference>
<dbReference type="EMBL" id="HBUE01008465">
    <property type="protein sequence ID" value="CAG6447147.1"/>
    <property type="molecule type" value="Transcribed_RNA"/>
</dbReference>
<accession>A0A8D7ZYV5</accession>
<feature type="compositionally biased region" description="Basic and acidic residues" evidence="1">
    <location>
        <begin position="118"/>
        <end position="129"/>
    </location>
</feature>
<name>A0A8D7ZYV5_CULPI</name>
<proteinExistence type="predicted"/>
<dbReference type="EMBL" id="HBUE01008463">
    <property type="protein sequence ID" value="CAG6447143.1"/>
    <property type="molecule type" value="Transcribed_RNA"/>
</dbReference>